<evidence type="ECO:0000313" key="2">
    <source>
        <dbReference type="Proteomes" id="UP000293092"/>
    </source>
</evidence>
<name>A0ACD2HH99_9GAMM</name>
<sequence length="263" mass="29284">MVASNLGAMDAKIGEVMKYLLSTVFSLLLATVLLGISATTSAQQAPNQAQQLEQINELLQQNPEVIPSVLNSLQQYISSKKTAEQAQQDHGSWLLDNDDAHPWFGNENGTVPVIVFTDYDCPYCKRLEPHLQKLVEEFPQVKVINVLVPLRQQSVQGGNLNPANFALNVWQNQPEQFAELHDLLYKKNGLHTGKSLEQIARKTGTRSQLDSPKATPTVIERNYRAFADFQLRGTPAIMVGGQTIPGYIEYSELKQIVQQTLAQ</sequence>
<evidence type="ECO:0000313" key="1">
    <source>
        <dbReference type="EMBL" id="RZQ55669.1"/>
    </source>
</evidence>
<dbReference type="EMBL" id="PIQJ01000002">
    <property type="protein sequence ID" value="RZQ55669.1"/>
    <property type="molecule type" value="Genomic_DNA"/>
</dbReference>
<accession>A0ACD2HH99</accession>
<keyword evidence="1" id="KW-0413">Isomerase</keyword>
<gene>
    <name evidence="1" type="ORF">CWI82_09850</name>
</gene>
<proteinExistence type="predicted"/>
<comment type="caution">
    <text evidence="1">The sequence shown here is derived from an EMBL/GenBank/DDBJ whole genome shotgun (WGS) entry which is preliminary data.</text>
</comment>
<organism evidence="1 2">
    <name type="scientific">Pseudidiomarina tainanensis</name>
    <dbReference type="NCBI Taxonomy" id="502365"/>
    <lineage>
        <taxon>Bacteria</taxon>
        <taxon>Pseudomonadati</taxon>
        <taxon>Pseudomonadota</taxon>
        <taxon>Gammaproteobacteria</taxon>
        <taxon>Alteromonadales</taxon>
        <taxon>Idiomarinaceae</taxon>
        <taxon>Pseudidiomarina</taxon>
    </lineage>
</organism>
<dbReference type="Proteomes" id="UP000293092">
    <property type="component" value="Unassembled WGS sequence"/>
</dbReference>
<reference evidence="1" key="1">
    <citation type="submission" date="2017-11" db="EMBL/GenBank/DDBJ databases">
        <title>Comparative genomic and phylogenomic analyses of the family Idiomarinaceae.</title>
        <authorList>
            <person name="Liu Y."/>
            <person name="Shao Z."/>
        </authorList>
    </citation>
    <scope>NUCLEOTIDE SEQUENCE</scope>
    <source>
        <strain evidence="1">PIN1</strain>
    </source>
</reference>
<protein>
    <submittedName>
        <fullName evidence="1">Protein-disulfide isomerase</fullName>
    </submittedName>
</protein>
<keyword evidence="2" id="KW-1185">Reference proteome</keyword>